<dbReference type="RefSeq" id="WP_119887284.1">
    <property type="nucleotide sequence ID" value="NZ_CP067169.1"/>
</dbReference>
<comment type="caution">
    <text evidence="1">The sequence shown here is derived from an EMBL/GenBank/DDBJ whole genome shotgun (WGS) entry which is preliminary data.</text>
</comment>
<reference evidence="1 2" key="1">
    <citation type="submission" date="2018-09" db="EMBL/GenBank/DDBJ databases">
        <title>Paracoccus onubensis nov. sp. a moderate halophilic bacterium isolated from Gruta de las Maravillas (Aracena, Spain).</title>
        <authorList>
            <person name="Jurado V."/>
            <person name="Gutierrez-Patricio S."/>
            <person name="Gonzalez-Pimentel J.L."/>
            <person name="Laiz L."/>
            <person name="Saiz-Jimenez C."/>
        </authorList>
    </citation>
    <scope>NUCLEOTIDE SEQUENCE [LARGE SCALE GENOMIC DNA]</scope>
    <source>
        <strain evidence="1 2">DSM 19484</strain>
    </source>
</reference>
<protein>
    <submittedName>
        <fullName evidence="1">Uncharacterized protein</fullName>
    </submittedName>
</protein>
<evidence type="ECO:0000313" key="2">
    <source>
        <dbReference type="Proteomes" id="UP000285530"/>
    </source>
</evidence>
<organism evidence="1 2">
    <name type="scientific">Paracoccus aestuarii</name>
    <dbReference type="NCBI Taxonomy" id="453842"/>
    <lineage>
        <taxon>Bacteria</taxon>
        <taxon>Pseudomonadati</taxon>
        <taxon>Pseudomonadota</taxon>
        <taxon>Alphaproteobacteria</taxon>
        <taxon>Rhodobacterales</taxon>
        <taxon>Paracoccaceae</taxon>
        <taxon>Paracoccus</taxon>
    </lineage>
</organism>
<dbReference type="Proteomes" id="UP000285530">
    <property type="component" value="Unassembled WGS sequence"/>
</dbReference>
<keyword evidence="2" id="KW-1185">Reference proteome</keyword>
<dbReference type="PROSITE" id="PS51257">
    <property type="entry name" value="PROKAR_LIPOPROTEIN"/>
    <property type="match status" value="1"/>
</dbReference>
<gene>
    <name evidence="1" type="ORF">D3P06_14815</name>
</gene>
<name>A0A418ZSD4_9RHOB</name>
<dbReference type="AlphaFoldDB" id="A0A418ZSD4"/>
<sequence length="136" mass="14989">MRRNTALALTIPLLLAACGTPQDRCIARNTAEFRSVNALLAEVEGNLARGYAWGERQVVRPRLTRCDTVTRDREGRAVITSHSCWRDEIDVERYRIPIDPAAEARKRDGLAERRAALASGANRAVAACRAAYPEGA</sequence>
<dbReference type="OrthoDB" id="7875456at2"/>
<accession>A0A418ZSD4</accession>
<evidence type="ECO:0000313" key="1">
    <source>
        <dbReference type="EMBL" id="RJK99227.1"/>
    </source>
</evidence>
<proteinExistence type="predicted"/>
<dbReference type="EMBL" id="QZEV01000097">
    <property type="protein sequence ID" value="RJK99227.1"/>
    <property type="molecule type" value="Genomic_DNA"/>
</dbReference>